<dbReference type="InterPro" id="IPR001360">
    <property type="entry name" value="Glyco_hydro_1"/>
</dbReference>
<dbReference type="GO" id="GO:0004553">
    <property type="term" value="F:hydrolase activity, hydrolyzing O-glycosyl compounds"/>
    <property type="evidence" value="ECO:0007669"/>
    <property type="project" value="InterPro"/>
</dbReference>
<proteinExistence type="inferred from homology"/>
<keyword evidence="4" id="KW-1185">Reference proteome</keyword>
<gene>
    <name evidence="3" type="ORF">LTRI10_LOCUS43738</name>
</gene>
<protein>
    <recommendedName>
        <fullName evidence="5">Beta-glucosidase</fullName>
    </recommendedName>
</protein>
<dbReference type="Proteomes" id="UP001497516">
    <property type="component" value="Chromosome 7"/>
</dbReference>
<organism evidence="3 4">
    <name type="scientific">Linum trigynum</name>
    <dbReference type="NCBI Taxonomy" id="586398"/>
    <lineage>
        <taxon>Eukaryota</taxon>
        <taxon>Viridiplantae</taxon>
        <taxon>Streptophyta</taxon>
        <taxon>Embryophyta</taxon>
        <taxon>Tracheophyta</taxon>
        <taxon>Spermatophyta</taxon>
        <taxon>Magnoliopsida</taxon>
        <taxon>eudicotyledons</taxon>
        <taxon>Gunneridae</taxon>
        <taxon>Pentapetalae</taxon>
        <taxon>rosids</taxon>
        <taxon>fabids</taxon>
        <taxon>Malpighiales</taxon>
        <taxon>Linaceae</taxon>
        <taxon>Linum</taxon>
    </lineage>
</organism>
<feature type="active site" description="Nucleophile" evidence="2">
    <location>
        <position position="50"/>
    </location>
</feature>
<evidence type="ECO:0000256" key="2">
    <source>
        <dbReference type="PROSITE-ProRule" id="PRU10055"/>
    </source>
</evidence>
<comment type="similarity">
    <text evidence="1">Belongs to the glycosyl hydrolase 1 family.</text>
</comment>
<dbReference type="AlphaFoldDB" id="A0AAV2FZM7"/>
<evidence type="ECO:0000313" key="4">
    <source>
        <dbReference type="Proteomes" id="UP001497516"/>
    </source>
</evidence>
<dbReference type="EMBL" id="OZ034820">
    <property type="protein sequence ID" value="CAL1403833.1"/>
    <property type="molecule type" value="Genomic_DNA"/>
</dbReference>
<reference evidence="3 4" key="1">
    <citation type="submission" date="2024-04" db="EMBL/GenBank/DDBJ databases">
        <authorList>
            <person name="Fracassetti M."/>
        </authorList>
    </citation>
    <scope>NUCLEOTIDE SEQUENCE [LARGE SCALE GENOMIC DNA]</scope>
</reference>
<dbReference type="Gene3D" id="3.20.20.80">
    <property type="entry name" value="Glycosidases"/>
    <property type="match status" value="1"/>
</dbReference>
<evidence type="ECO:0000256" key="1">
    <source>
        <dbReference type="ARBA" id="ARBA00010838"/>
    </source>
</evidence>
<dbReference type="SUPFAM" id="SSF51445">
    <property type="entry name" value="(Trans)glycosidases"/>
    <property type="match status" value="1"/>
</dbReference>
<dbReference type="Pfam" id="PF00232">
    <property type="entry name" value="Glyco_hydro_1"/>
    <property type="match status" value="1"/>
</dbReference>
<evidence type="ECO:0000313" key="3">
    <source>
        <dbReference type="EMBL" id="CAL1403833.1"/>
    </source>
</evidence>
<dbReference type="InterPro" id="IPR018120">
    <property type="entry name" value="Glyco_hydro_1_AS"/>
</dbReference>
<accession>A0AAV2FZM7</accession>
<dbReference type="PROSITE" id="PS00572">
    <property type="entry name" value="GLYCOSYL_HYDROL_F1_1"/>
    <property type="match status" value="1"/>
</dbReference>
<sequence>MIVVPFFPDGVPFGTPTAGLVWLFIYPKGFQRLLHHIKINYNNPPVYITENGMGDQSSLSLEMALNDTLENTLP</sequence>
<dbReference type="InterPro" id="IPR017853">
    <property type="entry name" value="GH"/>
</dbReference>
<name>A0AAV2FZM7_9ROSI</name>
<dbReference type="GO" id="GO:0005975">
    <property type="term" value="P:carbohydrate metabolic process"/>
    <property type="evidence" value="ECO:0007669"/>
    <property type="project" value="InterPro"/>
</dbReference>
<evidence type="ECO:0008006" key="5">
    <source>
        <dbReference type="Google" id="ProtNLM"/>
    </source>
</evidence>